<comment type="caution">
    <text evidence="3">The sequence shown here is derived from an EMBL/GenBank/DDBJ whole genome shotgun (WGS) entry which is preliminary data.</text>
</comment>
<dbReference type="EMBL" id="SLUL01000006">
    <property type="protein sequence ID" value="TCL49816.1"/>
    <property type="molecule type" value="Genomic_DNA"/>
</dbReference>
<name>A0A4V2QAA4_9BACL</name>
<dbReference type="AlphaFoldDB" id="A0A4V2QAA4"/>
<dbReference type="PANTHER" id="PTHR43228">
    <property type="entry name" value="TWO-COMPONENT RESPONSE REGULATOR"/>
    <property type="match status" value="1"/>
</dbReference>
<dbReference type="SMART" id="SM00448">
    <property type="entry name" value="REC"/>
    <property type="match status" value="1"/>
</dbReference>
<evidence type="ECO:0000259" key="2">
    <source>
        <dbReference type="PROSITE" id="PS50110"/>
    </source>
</evidence>
<dbReference type="InterPro" id="IPR011006">
    <property type="entry name" value="CheY-like_superfamily"/>
</dbReference>
<evidence type="ECO:0000256" key="1">
    <source>
        <dbReference type="PROSITE-ProRule" id="PRU00169"/>
    </source>
</evidence>
<dbReference type="PROSITE" id="PS50110">
    <property type="entry name" value="RESPONSE_REGULATORY"/>
    <property type="match status" value="1"/>
</dbReference>
<dbReference type="Gene3D" id="3.40.50.2300">
    <property type="match status" value="1"/>
</dbReference>
<dbReference type="Pfam" id="PF08664">
    <property type="entry name" value="YcbB"/>
    <property type="match status" value="1"/>
</dbReference>
<dbReference type="InterPro" id="IPR052048">
    <property type="entry name" value="ST_Response_Regulator"/>
</dbReference>
<accession>A0A4V2QAA4</accession>
<dbReference type="InterPro" id="IPR013972">
    <property type="entry name" value="YcbB"/>
</dbReference>
<organism evidence="3 4">
    <name type="scientific">Thermolongibacillus altinsuensis</name>
    <dbReference type="NCBI Taxonomy" id="575256"/>
    <lineage>
        <taxon>Bacteria</taxon>
        <taxon>Bacillati</taxon>
        <taxon>Bacillota</taxon>
        <taxon>Bacilli</taxon>
        <taxon>Bacillales</taxon>
        <taxon>Anoxybacillaceae</taxon>
        <taxon>Thermolongibacillus</taxon>
    </lineage>
</organism>
<dbReference type="Pfam" id="PF00072">
    <property type="entry name" value="Response_reg"/>
    <property type="match status" value="1"/>
</dbReference>
<evidence type="ECO:0000313" key="3">
    <source>
        <dbReference type="EMBL" id="TCL49816.1"/>
    </source>
</evidence>
<dbReference type="PANTHER" id="PTHR43228:SF8">
    <property type="entry name" value="TRANSCRIPTIONAL REGULATORY PROTEIN GLNL"/>
    <property type="match status" value="1"/>
</dbReference>
<dbReference type="SUPFAM" id="SSF52172">
    <property type="entry name" value="CheY-like"/>
    <property type="match status" value="1"/>
</dbReference>
<protein>
    <submittedName>
        <fullName evidence="3">Two-component system response regulator YcbB</fullName>
    </submittedName>
</protein>
<gene>
    <name evidence="3" type="ORF">EDD69_106173</name>
</gene>
<dbReference type="Proteomes" id="UP000295658">
    <property type="component" value="Unassembled WGS sequence"/>
</dbReference>
<keyword evidence="1" id="KW-0597">Phosphoprotein</keyword>
<dbReference type="InterPro" id="IPR001789">
    <property type="entry name" value="Sig_transdc_resp-reg_receiver"/>
</dbReference>
<dbReference type="RefSeq" id="WP_132948353.1">
    <property type="nucleotide sequence ID" value="NZ_SLUL01000006.1"/>
</dbReference>
<dbReference type="OrthoDB" id="1684633at2"/>
<dbReference type="GO" id="GO:0000160">
    <property type="term" value="P:phosphorelay signal transduction system"/>
    <property type="evidence" value="ECO:0007669"/>
    <property type="project" value="InterPro"/>
</dbReference>
<proteinExistence type="predicted"/>
<sequence length="316" mass="36650">MSLRFFLIEDDAVIRKMLEKIITESGLGEVVGQAEDGLHVSIDQLYSVDVVLIDLLMPGLDGIQTMKKLKAEGFTGPFVMISQVENKEMVGQAYLHGVDTYIQKPINRYEVISVLKRVADHLSLVSSLDSIRRFLQVVDDKRKNSYDFDSNYSLHRSITYTYEKNSLEQKVRQLLLVLGIAGEAGSSDLLHIMKWLSERERRGKTIHDLPQLKELYMQILCQMHSTQDEHSLQKEMRAMEQRIRRLVFQAFTHLSSLGLTDYANPTFEHFAPRLFDFEEIRLRMQELEAGEKTTKCRINVRKFLSAFYMEVKSIYD</sequence>
<reference evidence="3 4" key="1">
    <citation type="submission" date="2019-03" db="EMBL/GenBank/DDBJ databases">
        <title>Genomic Encyclopedia of Type Strains, Phase IV (KMG-IV): sequencing the most valuable type-strain genomes for metagenomic binning, comparative biology and taxonomic classification.</title>
        <authorList>
            <person name="Goeker M."/>
        </authorList>
    </citation>
    <scope>NUCLEOTIDE SEQUENCE [LARGE SCALE GENOMIC DNA]</scope>
    <source>
        <strain evidence="3 4">DSM 24979</strain>
    </source>
</reference>
<feature type="modified residue" description="4-aspartylphosphate" evidence="1">
    <location>
        <position position="54"/>
    </location>
</feature>
<feature type="domain" description="Response regulatory" evidence="2">
    <location>
        <begin position="4"/>
        <end position="119"/>
    </location>
</feature>
<evidence type="ECO:0000313" key="4">
    <source>
        <dbReference type="Proteomes" id="UP000295658"/>
    </source>
</evidence>
<keyword evidence="4" id="KW-1185">Reference proteome</keyword>